<name>A0A8K1GS43_9PASS</name>
<proteinExistence type="predicted"/>
<keyword evidence="2" id="KW-1185">Reference proteome</keyword>
<comment type="caution">
    <text evidence="1">The sequence shown here is derived from an EMBL/GenBank/DDBJ whole genome shotgun (WGS) entry which is preliminary data.</text>
</comment>
<organism evidence="1 2">
    <name type="scientific">Zosterops borbonicus</name>
    <dbReference type="NCBI Taxonomy" id="364589"/>
    <lineage>
        <taxon>Eukaryota</taxon>
        <taxon>Metazoa</taxon>
        <taxon>Chordata</taxon>
        <taxon>Craniata</taxon>
        <taxon>Vertebrata</taxon>
        <taxon>Euteleostomi</taxon>
        <taxon>Archelosauria</taxon>
        <taxon>Archosauria</taxon>
        <taxon>Dinosauria</taxon>
        <taxon>Saurischia</taxon>
        <taxon>Theropoda</taxon>
        <taxon>Coelurosauria</taxon>
        <taxon>Aves</taxon>
        <taxon>Neognathae</taxon>
        <taxon>Neoaves</taxon>
        <taxon>Telluraves</taxon>
        <taxon>Australaves</taxon>
        <taxon>Passeriformes</taxon>
        <taxon>Sylvioidea</taxon>
        <taxon>Zosteropidae</taxon>
        <taxon>Zosterops</taxon>
    </lineage>
</organism>
<evidence type="ECO:0000313" key="1">
    <source>
        <dbReference type="EMBL" id="TRZ23742.1"/>
    </source>
</evidence>
<gene>
    <name evidence="1" type="ORF">HGM15179_003362</name>
</gene>
<protein>
    <submittedName>
        <fullName evidence="1">Uncharacterized protein</fullName>
    </submittedName>
</protein>
<dbReference type="OrthoDB" id="276744at2759"/>
<dbReference type="Proteomes" id="UP000796761">
    <property type="component" value="Unassembled WGS sequence"/>
</dbReference>
<sequence>MEVLLNSWLNINLHVPRWPRRQMASWIGSARVWVASRTKVVIVSLYVALVRVVRLEFCVQSWGPQFKKDTEVLEHVQRRAIELVKSLAHKSIEQQLREMGMFRHGEEEAQGGHYHLLQLPEGRMEWDKHCSLLSVLSSPPWEVRRESEGAVHGLGSSSGNITLRNIIPKP</sequence>
<dbReference type="EMBL" id="SWJQ01000065">
    <property type="protein sequence ID" value="TRZ23742.1"/>
    <property type="molecule type" value="Genomic_DNA"/>
</dbReference>
<reference evidence="1" key="1">
    <citation type="submission" date="2019-04" db="EMBL/GenBank/DDBJ databases">
        <title>Genome assembly of Zosterops borbonicus 15179.</title>
        <authorList>
            <person name="Leroy T."/>
            <person name="Anselmetti Y."/>
            <person name="Tilak M.-K."/>
            <person name="Nabholz B."/>
        </authorList>
    </citation>
    <scope>NUCLEOTIDE SEQUENCE</scope>
    <source>
        <strain evidence="1">HGM_15179</strain>
        <tissue evidence="1">Muscle</tissue>
    </source>
</reference>
<accession>A0A8K1GS43</accession>
<evidence type="ECO:0000313" key="2">
    <source>
        <dbReference type="Proteomes" id="UP000796761"/>
    </source>
</evidence>
<dbReference type="AlphaFoldDB" id="A0A8K1GS43"/>